<dbReference type="Proteomes" id="UP001369815">
    <property type="component" value="Unassembled WGS sequence"/>
</dbReference>
<protein>
    <recommendedName>
        <fullName evidence="9">Siderochrome-iron transporter</fullName>
    </recommendedName>
</protein>
<comment type="caution">
    <text evidence="7">The sequence shown here is derived from an EMBL/GenBank/DDBJ whole genome shotgun (WGS) entry which is preliminary data.</text>
</comment>
<evidence type="ECO:0000256" key="4">
    <source>
        <dbReference type="ARBA" id="ARBA00023136"/>
    </source>
</evidence>
<evidence type="ECO:0000256" key="1">
    <source>
        <dbReference type="ARBA" id="ARBA00004141"/>
    </source>
</evidence>
<dbReference type="Gene3D" id="1.20.1250.20">
    <property type="entry name" value="MFS general substrate transporter like domains"/>
    <property type="match status" value="2"/>
</dbReference>
<dbReference type="PANTHER" id="PTHR23501:SF200">
    <property type="entry name" value="TRANSPORTER, PUTATIVE (AFU_ORTHOLOGUE AFUA_3G01360)-RELATED"/>
    <property type="match status" value="1"/>
</dbReference>
<dbReference type="GO" id="GO:0015343">
    <property type="term" value="F:siderophore-iron transmembrane transporter activity"/>
    <property type="evidence" value="ECO:0007669"/>
    <property type="project" value="TreeGrafter"/>
</dbReference>
<feature type="transmembrane region" description="Helical" evidence="6">
    <location>
        <begin position="162"/>
        <end position="181"/>
    </location>
</feature>
<feature type="transmembrane region" description="Helical" evidence="6">
    <location>
        <begin position="311"/>
        <end position="332"/>
    </location>
</feature>
<keyword evidence="8" id="KW-1185">Reference proteome</keyword>
<feature type="transmembrane region" description="Helical" evidence="6">
    <location>
        <begin position="245"/>
        <end position="266"/>
    </location>
</feature>
<dbReference type="InterPro" id="IPR036259">
    <property type="entry name" value="MFS_trans_sf"/>
</dbReference>
<feature type="transmembrane region" description="Helical" evidence="6">
    <location>
        <begin position="72"/>
        <end position="93"/>
    </location>
</feature>
<dbReference type="SUPFAM" id="SSF103473">
    <property type="entry name" value="MFS general substrate transporter"/>
    <property type="match status" value="1"/>
</dbReference>
<proteinExistence type="predicted"/>
<organism evidence="7 8">
    <name type="scientific">Daldinia eschscholtzii</name>
    <dbReference type="NCBI Taxonomy" id="292717"/>
    <lineage>
        <taxon>Eukaryota</taxon>
        <taxon>Fungi</taxon>
        <taxon>Dikarya</taxon>
        <taxon>Ascomycota</taxon>
        <taxon>Pezizomycotina</taxon>
        <taxon>Sordariomycetes</taxon>
        <taxon>Xylariomycetidae</taxon>
        <taxon>Xylariales</taxon>
        <taxon>Hypoxylaceae</taxon>
        <taxon>Daldinia</taxon>
    </lineage>
</organism>
<feature type="transmembrane region" description="Helical" evidence="6">
    <location>
        <begin position="105"/>
        <end position="124"/>
    </location>
</feature>
<keyword evidence="3 6" id="KW-1133">Transmembrane helix</keyword>
<feature type="transmembrane region" description="Helical" evidence="6">
    <location>
        <begin position="377"/>
        <end position="396"/>
    </location>
</feature>
<feature type="transmembrane region" description="Helical" evidence="6">
    <location>
        <begin position="193"/>
        <end position="214"/>
    </location>
</feature>
<feature type="transmembrane region" description="Helical" evidence="6">
    <location>
        <begin position="352"/>
        <end position="370"/>
    </location>
</feature>
<feature type="transmembrane region" description="Helical" evidence="6">
    <location>
        <begin position="272"/>
        <end position="291"/>
    </location>
</feature>
<dbReference type="PANTHER" id="PTHR23501">
    <property type="entry name" value="MAJOR FACILITATOR SUPERFAMILY"/>
    <property type="match status" value="1"/>
</dbReference>
<evidence type="ECO:0008006" key="9">
    <source>
        <dbReference type="Google" id="ProtNLM"/>
    </source>
</evidence>
<evidence type="ECO:0000256" key="3">
    <source>
        <dbReference type="ARBA" id="ARBA00022989"/>
    </source>
</evidence>
<gene>
    <name evidence="7" type="ORF">Daesc_002169</name>
</gene>
<keyword evidence="4 6" id="KW-0472">Membrane</keyword>
<feature type="compositionally biased region" description="Low complexity" evidence="5">
    <location>
        <begin position="18"/>
        <end position="30"/>
    </location>
</feature>
<comment type="subcellular location">
    <subcellularLocation>
        <location evidence="1">Membrane</location>
        <topology evidence="1">Multi-pass membrane protein</topology>
    </subcellularLocation>
</comment>
<dbReference type="GO" id="GO:0005886">
    <property type="term" value="C:plasma membrane"/>
    <property type="evidence" value="ECO:0007669"/>
    <property type="project" value="TreeGrafter"/>
</dbReference>
<evidence type="ECO:0000313" key="7">
    <source>
        <dbReference type="EMBL" id="KAK6956887.1"/>
    </source>
</evidence>
<evidence type="ECO:0000256" key="2">
    <source>
        <dbReference type="ARBA" id="ARBA00022692"/>
    </source>
</evidence>
<evidence type="ECO:0000256" key="5">
    <source>
        <dbReference type="SAM" id="MobiDB-lite"/>
    </source>
</evidence>
<dbReference type="AlphaFoldDB" id="A0AAX6MWW1"/>
<dbReference type="EMBL" id="JBANMG010000002">
    <property type="protein sequence ID" value="KAK6956887.1"/>
    <property type="molecule type" value="Genomic_DNA"/>
</dbReference>
<reference evidence="7 8" key="1">
    <citation type="journal article" date="2024" name="Front Chem Biol">
        <title>Unveiling the potential of Daldinia eschscholtzii MFLUCC 19-0629 through bioactivity and bioinformatics studies for enhanced sustainable agriculture production.</title>
        <authorList>
            <person name="Brooks S."/>
            <person name="Weaver J.A."/>
            <person name="Klomchit A."/>
            <person name="Alharthi S.A."/>
            <person name="Onlamun T."/>
            <person name="Nurani R."/>
            <person name="Vong T.K."/>
            <person name="Alberti F."/>
            <person name="Greco C."/>
        </authorList>
    </citation>
    <scope>NUCLEOTIDE SEQUENCE [LARGE SCALE GENOMIC DNA]</scope>
    <source>
        <strain evidence="7">MFLUCC 19-0629</strain>
    </source>
</reference>
<feature type="region of interest" description="Disordered" evidence="5">
    <location>
        <begin position="1"/>
        <end position="30"/>
    </location>
</feature>
<accession>A0AAX6MWW1</accession>
<keyword evidence="2 6" id="KW-0812">Transmembrane</keyword>
<name>A0AAX6MWW1_9PEZI</name>
<evidence type="ECO:0000313" key="8">
    <source>
        <dbReference type="Proteomes" id="UP001369815"/>
    </source>
</evidence>
<sequence>MEKEVNTPNIIDMEGQNSESSSSKDGSSGSGKIEAIQSVWGKHGKLLIILAEFDNSTIYTYFVYAQSHFNQIAALAAVKTAGGLCFAVLKPLVAKLSDVFGRGEMYPVWLLFYVVAAILCAKSPNYESYAAGYMLHMFAQTGVNTMNDVLAADVSTARQRGLAVQLQFLPYVFMPFTSAFVTEKVVNGIGWRWGIGMLGIIMPVGLAPIIYLLLNWQRKAKKVGWVTKSNITIYNFFSELDMGGMGLFTVGLALILLPATLAGTLANGWKTAWVIACVSVGGLCLAALPFYERFFAKHPFMPTRYLKDLNITMALLLYCTDGIALGVTHSYFYTWCIIARGYSVRDAVFISAVHRAVQFLFGIVLGAVLWWTRRYKWLIFIGVAVRFLGYGLMFRIRNSSSSTAEIVIVQIIQGIGDALVGTCSFVASTVAVPHKEVAQMTSLAVCLSTLGSTIGTAIGGGIYTSYFRAELIKELGSSGTPALIGSVFNSITKNLPPIGSPERDAIARAYNQILAYFTDTHNLVEDQEARLDMNGKVVIEDDKDTALSIGRH</sequence>
<evidence type="ECO:0000256" key="6">
    <source>
        <dbReference type="SAM" id="Phobius"/>
    </source>
</evidence>